<keyword evidence="3" id="KW-0378">Hydrolase</keyword>
<proteinExistence type="predicted"/>
<dbReference type="RefSeq" id="WP_256536835.1">
    <property type="nucleotide sequence ID" value="NZ_JANHOH010000001.1"/>
</dbReference>
<dbReference type="Pfam" id="PF02517">
    <property type="entry name" value="Rce1-like"/>
    <property type="match status" value="1"/>
</dbReference>
<keyword evidence="3" id="KW-0482">Metalloprotease</keyword>
<protein>
    <submittedName>
        <fullName evidence="3">CPBP family intramembrane metalloprotease</fullName>
    </submittedName>
</protein>
<feature type="transmembrane region" description="Helical" evidence="1">
    <location>
        <begin position="116"/>
        <end position="134"/>
    </location>
</feature>
<dbReference type="Proteomes" id="UP001204376">
    <property type="component" value="Unassembled WGS sequence"/>
</dbReference>
<comment type="caution">
    <text evidence="3">The sequence shown here is derived from an EMBL/GenBank/DDBJ whole genome shotgun (WGS) entry which is preliminary data.</text>
</comment>
<dbReference type="InterPro" id="IPR003675">
    <property type="entry name" value="Rce1/LyrA-like_dom"/>
</dbReference>
<evidence type="ECO:0000259" key="2">
    <source>
        <dbReference type="Pfam" id="PF02517"/>
    </source>
</evidence>
<evidence type="ECO:0000313" key="4">
    <source>
        <dbReference type="Proteomes" id="UP001204376"/>
    </source>
</evidence>
<dbReference type="EMBL" id="JANHOH010000001">
    <property type="protein sequence ID" value="MCQ6956621.1"/>
    <property type="molecule type" value="Genomic_DNA"/>
</dbReference>
<keyword evidence="1" id="KW-0812">Transmembrane</keyword>
<evidence type="ECO:0000256" key="1">
    <source>
        <dbReference type="SAM" id="Phobius"/>
    </source>
</evidence>
<sequence>MLTEEIELPETKACIQCAALLNTGSKFCNSCGAKQSTSEVKVADQWNLLKQAAVFYGLYLLLCCLSKFTDAFQEMAWYLVLEVAGILLTIVFFAINWSENKALLKWPGFSLQKLSAYCGIAMAGAFLVHYSVNWLNVTIFSQEEHLFNASRDNYYAMFLLVFFTAVTPALFEELGFRGYLLQSLLKVSDTNQAVYISAFLFAIIHLSFISLFWLIPFALFIGYVRVRENTLWYGIFFHFCFNLTACLFELLQQPR</sequence>
<name>A0ABT1SW99_9SPHI</name>
<dbReference type="PANTHER" id="PTHR43592">
    <property type="entry name" value="CAAX AMINO TERMINAL PROTEASE"/>
    <property type="match status" value="1"/>
</dbReference>
<dbReference type="PANTHER" id="PTHR43592:SF15">
    <property type="entry name" value="CAAX AMINO TERMINAL PROTEASE FAMILY PROTEIN"/>
    <property type="match status" value="1"/>
</dbReference>
<keyword evidence="1" id="KW-1133">Transmembrane helix</keyword>
<feature type="transmembrane region" description="Helical" evidence="1">
    <location>
        <begin position="75"/>
        <end position="95"/>
    </location>
</feature>
<gene>
    <name evidence="3" type="ORF">NPE20_01565</name>
</gene>
<keyword evidence="3" id="KW-0645">Protease</keyword>
<feature type="transmembrane region" description="Helical" evidence="1">
    <location>
        <begin position="154"/>
        <end position="172"/>
    </location>
</feature>
<organism evidence="3 4">
    <name type="scientific">Mucilaginibacter aquariorum</name>
    <dbReference type="NCBI Taxonomy" id="2967225"/>
    <lineage>
        <taxon>Bacteria</taxon>
        <taxon>Pseudomonadati</taxon>
        <taxon>Bacteroidota</taxon>
        <taxon>Sphingobacteriia</taxon>
        <taxon>Sphingobacteriales</taxon>
        <taxon>Sphingobacteriaceae</taxon>
        <taxon>Mucilaginibacter</taxon>
    </lineage>
</organism>
<keyword evidence="4" id="KW-1185">Reference proteome</keyword>
<feature type="transmembrane region" description="Helical" evidence="1">
    <location>
        <begin position="48"/>
        <end position="69"/>
    </location>
</feature>
<dbReference type="GO" id="GO:0008237">
    <property type="term" value="F:metallopeptidase activity"/>
    <property type="evidence" value="ECO:0007669"/>
    <property type="project" value="UniProtKB-KW"/>
</dbReference>
<keyword evidence="1" id="KW-0472">Membrane</keyword>
<evidence type="ECO:0000313" key="3">
    <source>
        <dbReference type="EMBL" id="MCQ6956621.1"/>
    </source>
</evidence>
<reference evidence="3 4" key="1">
    <citation type="submission" date="2022-07" db="EMBL/GenBank/DDBJ databases">
        <title>Mucilaginibacter sp. JC4.</title>
        <authorList>
            <person name="Le V."/>
            <person name="Ko S.-R."/>
            <person name="Ahn C.-Y."/>
            <person name="Oh H.-M."/>
        </authorList>
    </citation>
    <scope>NUCLEOTIDE SEQUENCE [LARGE SCALE GENOMIC DNA]</scope>
    <source>
        <strain evidence="3 4">JC4</strain>
    </source>
</reference>
<feature type="transmembrane region" description="Helical" evidence="1">
    <location>
        <begin position="193"/>
        <end position="224"/>
    </location>
</feature>
<accession>A0ABT1SW99</accession>
<feature type="domain" description="CAAX prenyl protease 2/Lysostaphin resistance protein A-like" evidence="2">
    <location>
        <begin position="158"/>
        <end position="243"/>
    </location>
</feature>
<feature type="transmembrane region" description="Helical" evidence="1">
    <location>
        <begin position="230"/>
        <end position="251"/>
    </location>
</feature>